<dbReference type="AlphaFoldDB" id="A0A8H6K5I3"/>
<evidence type="ECO:0000259" key="2">
    <source>
        <dbReference type="Pfam" id="PF24883"/>
    </source>
</evidence>
<dbReference type="PANTHER" id="PTHR40619">
    <property type="entry name" value="FUNGAL STAND N-TERMINAL GOODBYE DOMAIN-CONTAINING PROTEIN"/>
    <property type="match status" value="1"/>
</dbReference>
<dbReference type="PANTHER" id="PTHR40619:SF3">
    <property type="entry name" value="FUNGAL STAND N-TERMINAL GOODBYE DOMAIN-CONTAINING PROTEIN"/>
    <property type="match status" value="1"/>
</dbReference>
<accession>A0A8H6K5I3</accession>
<feature type="domain" description="Nephrocystin 3-like N-terminal" evidence="2">
    <location>
        <begin position="37"/>
        <end position="214"/>
    </location>
</feature>
<gene>
    <name evidence="3" type="ORF">CPLU01_10607</name>
</gene>
<keyword evidence="1" id="KW-0677">Repeat</keyword>
<reference evidence="3" key="1">
    <citation type="journal article" date="2020" name="Phytopathology">
        <title>Genome Sequence Resources of Colletotrichum truncatum, C. plurivorum, C. musicola, and C. sojae: Four Species Pathogenic to Soybean (Glycine max).</title>
        <authorList>
            <person name="Rogerio F."/>
            <person name="Boufleur T.R."/>
            <person name="Ciampi-Guillardi M."/>
            <person name="Sukno S.A."/>
            <person name="Thon M.R."/>
            <person name="Massola Junior N.S."/>
            <person name="Baroncelli R."/>
        </authorList>
    </citation>
    <scope>NUCLEOTIDE SEQUENCE</scope>
    <source>
        <strain evidence="3">LFN00145</strain>
    </source>
</reference>
<dbReference type="Pfam" id="PF24883">
    <property type="entry name" value="NPHP3_N"/>
    <property type="match status" value="1"/>
</dbReference>
<dbReference type="EMBL" id="WIGO01000185">
    <property type="protein sequence ID" value="KAF6824841.1"/>
    <property type="molecule type" value="Genomic_DNA"/>
</dbReference>
<sequence length="260" mass="29419">MPHRSRQHAKFVSRAFSTSDAVNDAQFPARQRLKTEQIVSTQLFRDWIVSPSSAKLLVKWDTHKPRTIAGTSPLSVFCTTIARALQTKESFVSLLWFCGRHVDADQPVEHLGAIPMLFSLIDQLLRQHPFEMRPLHQEISLEGLQNKSVDALTKLLGWLVRRLPRTVTVVCIIDGVALFERDEFLEYSLTIFGSILGLTVDQSVAASVKVLFTSIPGPEYVQVAFENENVILNVDSLPHMSWAPNDERISRTLEEQLVEE</sequence>
<name>A0A8H6K5I3_9PEZI</name>
<evidence type="ECO:0000313" key="3">
    <source>
        <dbReference type="EMBL" id="KAF6824841.1"/>
    </source>
</evidence>
<comment type="caution">
    <text evidence="3">The sequence shown here is derived from an EMBL/GenBank/DDBJ whole genome shotgun (WGS) entry which is preliminary data.</text>
</comment>
<proteinExistence type="predicted"/>
<dbReference type="Proteomes" id="UP000654918">
    <property type="component" value="Unassembled WGS sequence"/>
</dbReference>
<evidence type="ECO:0000313" key="4">
    <source>
        <dbReference type="Proteomes" id="UP000654918"/>
    </source>
</evidence>
<organism evidence="3 4">
    <name type="scientific">Colletotrichum plurivorum</name>
    <dbReference type="NCBI Taxonomy" id="2175906"/>
    <lineage>
        <taxon>Eukaryota</taxon>
        <taxon>Fungi</taxon>
        <taxon>Dikarya</taxon>
        <taxon>Ascomycota</taxon>
        <taxon>Pezizomycotina</taxon>
        <taxon>Sordariomycetes</taxon>
        <taxon>Hypocreomycetidae</taxon>
        <taxon>Glomerellales</taxon>
        <taxon>Glomerellaceae</taxon>
        <taxon>Colletotrichum</taxon>
        <taxon>Colletotrichum orchidearum species complex</taxon>
    </lineage>
</organism>
<evidence type="ECO:0000256" key="1">
    <source>
        <dbReference type="ARBA" id="ARBA00022737"/>
    </source>
</evidence>
<protein>
    <recommendedName>
        <fullName evidence="2">Nephrocystin 3-like N-terminal domain-containing protein</fullName>
    </recommendedName>
</protein>
<keyword evidence="4" id="KW-1185">Reference proteome</keyword>
<dbReference type="InterPro" id="IPR056884">
    <property type="entry name" value="NPHP3-like_N"/>
</dbReference>